<dbReference type="InterPro" id="IPR002350">
    <property type="entry name" value="Kazal_dom"/>
</dbReference>
<evidence type="ECO:0000256" key="2">
    <source>
        <dbReference type="SAM" id="Phobius"/>
    </source>
</evidence>
<organism evidence="5 6">
    <name type="scientific">Acropora cervicornis</name>
    <name type="common">Staghorn coral</name>
    <dbReference type="NCBI Taxonomy" id="6130"/>
    <lineage>
        <taxon>Eukaryota</taxon>
        <taxon>Metazoa</taxon>
        <taxon>Cnidaria</taxon>
        <taxon>Anthozoa</taxon>
        <taxon>Hexacorallia</taxon>
        <taxon>Scleractinia</taxon>
        <taxon>Astrocoeniina</taxon>
        <taxon>Acroporidae</taxon>
        <taxon>Acropora</taxon>
    </lineage>
</organism>
<evidence type="ECO:0000259" key="4">
    <source>
        <dbReference type="PROSITE" id="PS51465"/>
    </source>
</evidence>
<keyword evidence="2" id="KW-1133">Transmembrane helix</keyword>
<evidence type="ECO:0000313" key="6">
    <source>
        <dbReference type="Proteomes" id="UP001249851"/>
    </source>
</evidence>
<feature type="compositionally biased region" description="Basic and acidic residues" evidence="1">
    <location>
        <begin position="500"/>
        <end position="510"/>
    </location>
</feature>
<gene>
    <name evidence="5" type="ORF">P5673_009887</name>
</gene>
<dbReference type="Proteomes" id="UP001249851">
    <property type="component" value="Unassembled WGS sequence"/>
</dbReference>
<dbReference type="CDD" id="cd00057">
    <property type="entry name" value="FA58C"/>
    <property type="match status" value="1"/>
</dbReference>
<dbReference type="Gene3D" id="2.60.120.260">
    <property type="entry name" value="Galactose-binding domain-like"/>
    <property type="match status" value="1"/>
</dbReference>
<dbReference type="Gene3D" id="3.30.60.30">
    <property type="match status" value="3"/>
</dbReference>
<dbReference type="InterPro" id="IPR008979">
    <property type="entry name" value="Galactose-bd-like_sf"/>
</dbReference>
<dbReference type="Pfam" id="PF00754">
    <property type="entry name" value="F5_F8_type_C"/>
    <property type="match status" value="1"/>
</dbReference>
<feature type="transmembrane region" description="Helical" evidence="2">
    <location>
        <begin position="469"/>
        <end position="490"/>
    </location>
</feature>
<dbReference type="SUPFAM" id="SSF100895">
    <property type="entry name" value="Kazal-type serine protease inhibitors"/>
    <property type="match status" value="3"/>
</dbReference>
<proteinExistence type="predicted"/>
<feature type="region of interest" description="Disordered" evidence="1">
    <location>
        <begin position="500"/>
        <end position="520"/>
    </location>
</feature>
<comment type="caution">
    <text evidence="5">The sequence shown here is derived from an EMBL/GenBank/DDBJ whole genome shotgun (WGS) entry which is preliminary data.</text>
</comment>
<dbReference type="PANTHER" id="PTHR24543">
    <property type="entry name" value="MULTICOPPER OXIDASE-RELATED"/>
    <property type="match status" value="1"/>
</dbReference>
<dbReference type="EMBL" id="JARQWQ010000017">
    <property type="protein sequence ID" value="KAK2566383.1"/>
    <property type="molecule type" value="Genomic_DNA"/>
</dbReference>
<reference evidence="5" key="2">
    <citation type="journal article" date="2023" name="Science">
        <title>Genomic signatures of disease resistance in endangered staghorn corals.</title>
        <authorList>
            <person name="Vollmer S.V."/>
            <person name="Selwyn J.D."/>
            <person name="Despard B.A."/>
            <person name="Roesel C.L."/>
        </authorList>
    </citation>
    <scope>NUCLEOTIDE SEQUENCE</scope>
    <source>
        <strain evidence="5">K2</strain>
    </source>
</reference>
<reference evidence="5" key="1">
    <citation type="journal article" date="2023" name="G3 (Bethesda)">
        <title>Whole genome assembly and annotation of the endangered Caribbean coral Acropora cervicornis.</title>
        <authorList>
            <person name="Selwyn J.D."/>
            <person name="Vollmer S.V."/>
        </authorList>
    </citation>
    <scope>NUCLEOTIDE SEQUENCE</scope>
    <source>
        <strain evidence="5">K2</strain>
    </source>
</reference>
<dbReference type="SUPFAM" id="SSF49785">
    <property type="entry name" value="Galactose-binding domain-like"/>
    <property type="match status" value="1"/>
</dbReference>
<dbReference type="PROSITE" id="PS01286">
    <property type="entry name" value="FA58C_2"/>
    <property type="match status" value="1"/>
</dbReference>
<keyword evidence="6" id="KW-1185">Reference proteome</keyword>
<evidence type="ECO:0000256" key="1">
    <source>
        <dbReference type="SAM" id="MobiDB-lite"/>
    </source>
</evidence>
<evidence type="ECO:0000259" key="3">
    <source>
        <dbReference type="PROSITE" id="PS50022"/>
    </source>
</evidence>
<dbReference type="FunFam" id="2.60.120.260:FF:000016">
    <property type="entry name" value="Contactin-associated protein-like 4 isoform 1"/>
    <property type="match status" value="1"/>
</dbReference>
<dbReference type="AlphaFoldDB" id="A0AAD9QRZ4"/>
<dbReference type="SMART" id="SM00280">
    <property type="entry name" value="KAZAL"/>
    <property type="match status" value="3"/>
</dbReference>
<dbReference type="PANTHER" id="PTHR24543:SF291">
    <property type="entry name" value="SMOKE ALARM, ISOFORM D"/>
    <property type="match status" value="1"/>
</dbReference>
<dbReference type="PROSITE" id="PS01285">
    <property type="entry name" value="FA58C_1"/>
    <property type="match status" value="1"/>
</dbReference>
<name>A0AAD9QRZ4_ACRCE</name>
<evidence type="ECO:0000313" key="5">
    <source>
        <dbReference type="EMBL" id="KAK2566383.1"/>
    </source>
</evidence>
<feature type="domain" description="F5/8 type C" evidence="3">
    <location>
        <begin position="34"/>
        <end position="185"/>
    </location>
</feature>
<feature type="compositionally biased region" description="Acidic residues" evidence="1">
    <location>
        <begin position="511"/>
        <end position="520"/>
    </location>
</feature>
<protein>
    <submittedName>
        <fullName evidence="5">Agrin</fullName>
    </submittedName>
</protein>
<dbReference type="Pfam" id="PF07648">
    <property type="entry name" value="Kazal_2"/>
    <property type="match status" value="3"/>
</dbReference>
<dbReference type="InterPro" id="IPR000421">
    <property type="entry name" value="FA58C"/>
</dbReference>
<dbReference type="PROSITE" id="PS50022">
    <property type="entry name" value="FA58C_3"/>
    <property type="match status" value="1"/>
</dbReference>
<dbReference type="CDD" id="cd00104">
    <property type="entry name" value="KAZAL_FS"/>
    <property type="match status" value="3"/>
</dbReference>
<feature type="domain" description="Kazal-like" evidence="4">
    <location>
        <begin position="310"/>
        <end position="357"/>
    </location>
</feature>
<accession>A0AAD9QRZ4</accession>
<feature type="domain" description="Kazal-like" evidence="4">
    <location>
        <begin position="385"/>
        <end position="440"/>
    </location>
</feature>
<sequence length="520" mass="57738">MNVYSAVPVLSEFRCSLALARENTTAEKLVLSDCPLPLGLEDGRIRDDMISASSELNKNHTAKDGRISYTTDRRSAWCAGPEFSLGTQYLQVDFNESVLVSAVATQGDATDKNWINRYLVYYSWNGSDWIVATDSEGKVKEFNGNTDGSSVVRHWLKPRFNARYVRFVPILWTGQLCMRVEIYGCKATVFPSVETIMKTLTKEPQTCVKHNCTHIPHSMCFMYSGKRHCKCIQACTSEQAEICGSDGRTYRNECHLKRTACVNKKNVDVLKHGPCPVKLAGKVSTSCDKECLTPPHSHCVIRNETSQTCECTKHCPKMHIPVCGSDEKVYVNYCLLRKTACETNTTIKIIRHGNCTTTKLSAKKKVAKPRCNDESCPPYAKCDDTGTEIQCTCPNCSPHAGKKICGSNGKMYIDSCDLRKHSCKENIMIKEVKHGCAVIHKVASTPARTNKPQTEVKTKKKSINYVETLYISMAFVGGLGVIIAIGMCICHPLMSKKDSGNGEPVDHDYDSDGTESVENV</sequence>
<keyword evidence="2" id="KW-0472">Membrane</keyword>
<dbReference type="SMART" id="SM00231">
    <property type="entry name" value="FA58C"/>
    <property type="match status" value="1"/>
</dbReference>
<dbReference type="PROSITE" id="PS51465">
    <property type="entry name" value="KAZAL_2"/>
    <property type="match status" value="3"/>
</dbReference>
<feature type="domain" description="Kazal-like" evidence="4">
    <location>
        <begin position="214"/>
        <end position="277"/>
    </location>
</feature>
<keyword evidence="2" id="KW-0812">Transmembrane</keyword>
<dbReference type="InterPro" id="IPR036058">
    <property type="entry name" value="Kazal_dom_sf"/>
</dbReference>